<organism evidence="1 2">
    <name type="scientific">Arcobacter roscoffensis</name>
    <dbReference type="NCBI Taxonomy" id="2961520"/>
    <lineage>
        <taxon>Bacteria</taxon>
        <taxon>Pseudomonadati</taxon>
        <taxon>Campylobacterota</taxon>
        <taxon>Epsilonproteobacteria</taxon>
        <taxon>Campylobacterales</taxon>
        <taxon>Arcobacteraceae</taxon>
        <taxon>Arcobacter</taxon>
    </lineage>
</organism>
<evidence type="ECO:0000313" key="2">
    <source>
        <dbReference type="Proteomes" id="UP001060012"/>
    </source>
</evidence>
<evidence type="ECO:0000313" key="1">
    <source>
        <dbReference type="EMBL" id="UTJ07475.1"/>
    </source>
</evidence>
<dbReference type="EMBL" id="CP100595">
    <property type="protein sequence ID" value="UTJ07475.1"/>
    <property type="molecule type" value="Genomic_DNA"/>
</dbReference>
<protein>
    <submittedName>
        <fullName evidence="1">Uncharacterized protein</fullName>
    </submittedName>
</protein>
<keyword evidence="2" id="KW-1185">Reference proteome</keyword>
<name>A0ABY5E9R8_9BACT</name>
<sequence>MLTQQELQIKIDRYTKQPFMYYVEYPESDDNEYFWKDGLGELQFIPDMTMDHLKACINKIKKDIKEFYDEDVRDILIPIAEKKQKQLQAELMRKANS</sequence>
<accession>A0ABY5E9R8</accession>
<dbReference type="RefSeq" id="WP_254577649.1">
    <property type="nucleotide sequence ID" value="NZ_CP100595.1"/>
</dbReference>
<proteinExistence type="predicted"/>
<reference evidence="1" key="1">
    <citation type="submission" date="2022-07" db="EMBL/GenBank/DDBJ databases">
        <title>Arcobacter roscoffensis sp. nov., a marine bacterium isolated from coastal seawater collected from Roscoff, France.</title>
        <authorList>
            <person name="Pascual J."/>
            <person name="Lepeaux C."/>
            <person name="Methner A."/>
            <person name="Overmann J."/>
        </authorList>
    </citation>
    <scope>NUCLEOTIDE SEQUENCE</scope>
    <source>
        <strain evidence="1">ARW1-2F2</strain>
    </source>
</reference>
<gene>
    <name evidence="1" type="ORF">NJU99_05105</name>
</gene>
<dbReference type="Proteomes" id="UP001060012">
    <property type="component" value="Chromosome"/>
</dbReference>